<evidence type="ECO:0000313" key="3">
    <source>
        <dbReference type="Proteomes" id="UP000705983"/>
    </source>
</evidence>
<feature type="transmembrane region" description="Helical" evidence="1">
    <location>
        <begin position="20"/>
        <end position="41"/>
    </location>
</feature>
<organism evidence="2 3">
    <name type="scientific">Flaviflexus equikiangi</name>
    <dbReference type="NCBI Taxonomy" id="2758573"/>
    <lineage>
        <taxon>Bacteria</taxon>
        <taxon>Bacillati</taxon>
        <taxon>Actinomycetota</taxon>
        <taxon>Actinomycetes</taxon>
        <taxon>Actinomycetales</taxon>
        <taxon>Actinomycetaceae</taxon>
        <taxon>Flaviflexus</taxon>
    </lineage>
</organism>
<evidence type="ECO:0000256" key="1">
    <source>
        <dbReference type="SAM" id="Phobius"/>
    </source>
</evidence>
<keyword evidence="1" id="KW-0472">Membrane</keyword>
<name>A0ABS2TCH3_9ACTO</name>
<dbReference type="Proteomes" id="UP000705983">
    <property type="component" value="Unassembled WGS sequence"/>
</dbReference>
<dbReference type="EMBL" id="JAFFJS010000001">
    <property type="protein sequence ID" value="MBM9432336.1"/>
    <property type="molecule type" value="Genomic_DNA"/>
</dbReference>
<keyword evidence="1" id="KW-1133">Transmembrane helix</keyword>
<proteinExistence type="predicted"/>
<evidence type="ECO:0000313" key="2">
    <source>
        <dbReference type="EMBL" id="MBM9432336.1"/>
    </source>
</evidence>
<keyword evidence="3" id="KW-1185">Reference proteome</keyword>
<reference evidence="3" key="1">
    <citation type="submission" date="2021-02" db="EMBL/GenBank/DDBJ databases">
        <title>Leucobacter sp. CX169.</title>
        <authorList>
            <person name="Cheng Y."/>
        </authorList>
    </citation>
    <scope>NUCLEOTIDE SEQUENCE [LARGE SCALE GENOMIC DNA]</scope>
    <source>
        <strain evidence="3">JY899</strain>
    </source>
</reference>
<dbReference type="RefSeq" id="WP_187995911.1">
    <property type="nucleotide sequence ID" value="NZ_JACEXG010000001.1"/>
</dbReference>
<accession>A0ABS2TCH3</accession>
<sequence>MTSGNGDPISAEDLKGCFTAVLKLSLVLTFLIAGLVLFGMLQGDDEDALSAYSAERACTTEVSNRLKAPSTADIKVTSKTENSDGWSFGGTVDAENSFGANIRSNWICNATQENDSWNVRVWID</sequence>
<gene>
    <name evidence="2" type="ORF">JVW63_01240</name>
</gene>
<protein>
    <submittedName>
        <fullName evidence="2">Uncharacterized protein</fullName>
    </submittedName>
</protein>
<comment type="caution">
    <text evidence="2">The sequence shown here is derived from an EMBL/GenBank/DDBJ whole genome shotgun (WGS) entry which is preliminary data.</text>
</comment>
<keyword evidence="1" id="KW-0812">Transmembrane</keyword>